<organism evidence="2 3">
    <name type="scientific">Lophium mytilinum</name>
    <dbReference type="NCBI Taxonomy" id="390894"/>
    <lineage>
        <taxon>Eukaryota</taxon>
        <taxon>Fungi</taxon>
        <taxon>Dikarya</taxon>
        <taxon>Ascomycota</taxon>
        <taxon>Pezizomycotina</taxon>
        <taxon>Dothideomycetes</taxon>
        <taxon>Pleosporomycetidae</taxon>
        <taxon>Mytilinidiales</taxon>
        <taxon>Mytilinidiaceae</taxon>
        <taxon>Lophium</taxon>
    </lineage>
</organism>
<proteinExistence type="predicted"/>
<evidence type="ECO:0000256" key="1">
    <source>
        <dbReference type="SAM" id="MobiDB-lite"/>
    </source>
</evidence>
<feature type="region of interest" description="Disordered" evidence="1">
    <location>
        <begin position="62"/>
        <end position="87"/>
    </location>
</feature>
<dbReference type="PANTHER" id="PTHR31051:SF1">
    <property type="entry name" value="PROTEASOME ASSEMBLY CHAPERONE 3"/>
    <property type="match status" value="1"/>
</dbReference>
<accession>A0A6A6QH96</accession>
<dbReference type="Gene3D" id="3.30.230.90">
    <property type="match status" value="1"/>
</dbReference>
<dbReference type="EMBL" id="MU004195">
    <property type="protein sequence ID" value="KAF2491798.1"/>
    <property type="molecule type" value="Genomic_DNA"/>
</dbReference>
<protein>
    <submittedName>
        <fullName evidence="2">Uncharacterized protein</fullName>
    </submittedName>
</protein>
<dbReference type="OrthoDB" id="5593278at2759"/>
<reference evidence="2" key="1">
    <citation type="journal article" date="2020" name="Stud. Mycol.">
        <title>101 Dothideomycetes genomes: a test case for predicting lifestyles and emergence of pathogens.</title>
        <authorList>
            <person name="Haridas S."/>
            <person name="Albert R."/>
            <person name="Binder M."/>
            <person name="Bloem J."/>
            <person name="Labutti K."/>
            <person name="Salamov A."/>
            <person name="Andreopoulos B."/>
            <person name="Baker S."/>
            <person name="Barry K."/>
            <person name="Bills G."/>
            <person name="Bluhm B."/>
            <person name="Cannon C."/>
            <person name="Castanera R."/>
            <person name="Culley D."/>
            <person name="Daum C."/>
            <person name="Ezra D."/>
            <person name="Gonzalez J."/>
            <person name="Henrissat B."/>
            <person name="Kuo A."/>
            <person name="Liang C."/>
            <person name="Lipzen A."/>
            <person name="Lutzoni F."/>
            <person name="Magnuson J."/>
            <person name="Mondo S."/>
            <person name="Nolan M."/>
            <person name="Ohm R."/>
            <person name="Pangilinan J."/>
            <person name="Park H.-J."/>
            <person name="Ramirez L."/>
            <person name="Alfaro M."/>
            <person name="Sun H."/>
            <person name="Tritt A."/>
            <person name="Yoshinaga Y."/>
            <person name="Zwiers L.-H."/>
            <person name="Turgeon B."/>
            <person name="Goodwin S."/>
            <person name="Spatafora J."/>
            <person name="Crous P."/>
            <person name="Grigoriev I."/>
        </authorList>
    </citation>
    <scope>NUCLEOTIDE SEQUENCE</scope>
    <source>
        <strain evidence="2">CBS 269.34</strain>
    </source>
</reference>
<dbReference type="InterPro" id="IPR053720">
    <property type="entry name" value="Psm_Assembly_Chaperone"/>
</dbReference>
<sequence length="162" mass="16972">MADPESYTVTPSPYPARTKTASASINDIPTTATSIYFADKIVLTITQAGRLAHWLHVPLDTESPASEAPLEPSFSDPDDDSADPSSDLLPLSHLTATTVLGGTVPVLDTMGQLLATQIASAIATRDAGERRMVVVGLGLDKGMVDRGREGFVEVVGLVLGVL</sequence>
<dbReference type="AlphaFoldDB" id="A0A6A6QH96"/>
<evidence type="ECO:0000313" key="2">
    <source>
        <dbReference type="EMBL" id="KAF2491798.1"/>
    </source>
</evidence>
<gene>
    <name evidence="2" type="ORF">BU16DRAFT_468278</name>
</gene>
<dbReference type="PANTHER" id="PTHR31051">
    <property type="entry name" value="PROTEASOME ASSEMBLY CHAPERONE 3"/>
    <property type="match status" value="1"/>
</dbReference>
<keyword evidence="3" id="KW-1185">Reference proteome</keyword>
<dbReference type="GO" id="GO:0043248">
    <property type="term" value="P:proteasome assembly"/>
    <property type="evidence" value="ECO:0007669"/>
    <property type="project" value="InterPro"/>
</dbReference>
<name>A0A6A6QH96_9PEZI</name>
<evidence type="ECO:0000313" key="3">
    <source>
        <dbReference type="Proteomes" id="UP000799750"/>
    </source>
</evidence>
<dbReference type="InterPro" id="IPR018788">
    <property type="entry name" value="Proteasome_assmbl_chp_3"/>
</dbReference>
<dbReference type="Proteomes" id="UP000799750">
    <property type="component" value="Unassembled WGS sequence"/>
</dbReference>